<dbReference type="Pfam" id="PF09344">
    <property type="entry name" value="Cas_CT1975"/>
    <property type="match status" value="1"/>
</dbReference>
<sequence>MTDNYFLDINVIQPLPPNNVNRDDTGTPKTAVYGGVTRARISSQALKRAVREQFQQRHLPENELGRPTREVEALLTEAIKAKNSDVDAEALAKELWKAIKTTKAKENANSDEGDGKKSYLVFFSNKQVEALADLAIGSQDAIDKKEARRVAAEANGLELALFGRMIADAPEINVDAAVQVAHGISTHAVELESDYFTAVDQFVDDPGAAMIGDIGFSSSTMYRYAAINLGELMTNLGDPQAVQQATDAFVRSFIMSMPSGKQNTFANITVPDAVLVVLRKGRPLSLAGAFERPVTAGSESGYVAASCSELAQYDKQLQENFVGAPVASFVVRTDNAGEELDAVADRVTLDELMNKLGEVLPSVVGEQA</sequence>
<dbReference type="EMBL" id="LM676445">
    <property type="protein sequence ID" value="CEP27840.1"/>
    <property type="molecule type" value="Genomic_DNA"/>
</dbReference>
<organism evidence="1">
    <name type="scientific">Propionibacterium freudenreichii subsp. freudenreichii</name>
    <dbReference type="NCBI Taxonomy" id="66712"/>
    <lineage>
        <taxon>Bacteria</taxon>
        <taxon>Bacillati</taxon>
        <taxon>Actinomycetota</taxon>
        <taxon>Actinomycetes</taxon>
        <taxon>Propionibacteriales</taxon>
        <taxon>Propionibacteriaceae</taxon>
        <taxon>Propionibacterium</taxon>
    </lineage>
</organism>
<accession>A0A0B7NVA5</accession>
<evidence type="ECO:0000313" key="1">
    <source>
        <dbReference type="EMBL" id="CEP27840.1"/>
    </source>
</evidence>
<dbReference type="AlphaFoldDB" id="A0A0B7NVA5"/>
<reference evidence="1" key="1">
    <citation type="submission" date="2014-08" db="EMBL/GenBank/DDBJ databases">
        <authorList>
            <person name="Falentin Helene"/>
        </authorList>
    </citation>
    <scope>NUCLEOTIDE SEQUENCE</scope>
</reference>
<protein>
    <submittedName>
        <fullName evidence="1">CRISPR system CASCADE complex protein CasC</fullName>
    </submittedName>
</protein>
<gene>
    <name evidence="1" type="primary">casC</name>
    <name evidence="1" type="ORF">PFCIRM138_06900</name>
</gene>
<dbReference type="InterPro" id="IPR010148">
    <property type="entry name" value="CRISPR-assoc_prot_CT1975"/>
</dbReference>
<proteinExistence type="predicted"/>
<dbReference type="NCBIfam" id="TIGR01869">
    <property type="entry name" value="casC_Cse4"/>
    <property type="match status" value="1"/>
</dbReference>
<name>A0A0B7NVA5_PROFF</name>